<protein>
    <submittedName>
        <fullName evidence="2">Unnamed protein product</fullName>
    </submittedName>
</protein>
<feature type="transmembrane region" description="Helical" evidence="1">
    <location>
        <begin position="259"/>
        <end position="279"/>
    </location>
</feature>
<feature type="transmembrane region" description="Helical" evidence="1">
    <location>
        <begin position="120"/>
        <end position="142"/>
    </location>
</feature>
<feature type="transmembrane region" description="Helical" evidence="1">
    <location>
        <begin position="227"/>
        <end position="247"/>
    </location>
</feature>
<keyword evidence="1" id="KW-0812">Transmembrane</keyword>
<sequence length="418" mass="44921">MLQASTEQLQVSFLFGTSLGGHSSGVLHGTDKTSSPPELILLRLESYFPAEIATLQSHTKTFLITYPTPADLYRLVPPDPVQGDVMELELLRRVGFFCALWTLQCCAAVLGAISRDAIFLRSYAASSVAALTLALALSTAYALTLATRLVEQLAARPARPGVVYAASPLVLGSGLLILTVLSLAAPRLAGVTSVLLYLWLEVSAQWLTQQFWDLCAKAFDVAQSKKFFGVITFGSTCGSLLASFVVLPVIQSRQLPTEFNLLVSAGMLFFIAGVLLVSAEHFAPASAGQNNAAGKRAKDKMKNGEPADALSSAAIISDIQARTYLKHICFFDMLATVMRVLVDNTTLSVVSLQPEEEVKSSLSMINGLQSFLMIPMQLLSGPFFTHFGVMYGIAMLPVTIFLFGASTYVSSVRSSVLL</sequence>
<keyword evidence="3" id="KW-1185">Reference proteome</keyword>
<accession>A0A9W6UBZ2</accession>
<feature type="transmembrane region" description="Helical" evidence="1">
    <location>
        <begin position="162"/>
        <end position="181"/>
    </location>
</feature>
<evidence type="ECO:0000256" key="1">
    <source>
        <dbReference type="SAM" id="Phobius"/>
    </source>
</evidence>
<organism evidence="2 3">
    <name type="scientific">Phytophthora lilii</name>
    <dbReference type="NCBI Taxonomy" id="2077276"/>
    <lineage>
        <taxon>Eukaryota</taxon>
        <taxon>Sar</taxon>
        <taxon>Stramenopiles</taxon>
        <taxon>Oomycota</taxon>
        <taxon>Peronosporomycetes</taxon>
        <taxon>Peronosporales</taxon>
        <taxon>Peronosporaceae</taxon>
        <taxon>Phytophthora</taxon>
    </lineage>
</organism>
<dbReference type="Proteomes" id="UP001165083">
    <property type="component" value="Unassembled WGS sequence"/>
</dbReference>
<name>A0A9W6UBZ2_9STRA</name>
<evidence type="ECO:0000313" key="2">
    <source>
        <dbReference type="EMBL" id="GMF30127.1"/>
    </source>
</evidence>
<dbReference type="OrthoDB" id="432483at2759"/>
<keyword evidence="1" id="KW-1133">Transmembrane helix</keyword>
<evidence type="ECO:0000313" key="3">
    <source>
        <dbReference type="Proteomes" id="UP001165083"/>
    </source>
</evidence>
<proteinExistence type="predicted"/>
<dbReference type="EMBL" id="BSXW01000818">
    <property type="protein sequence ID" value="GMF30127.1"/>
    <property type="molecule type" value="Genomic_DNA"/>
</dbReference>
<feature type="transmembrane region" description="Helical" evidence="1">
    <location>
        <begin position="94"/>
        <end position="113"/>
    </location>
</feature>
<reference evidence="2" key="1">
    <citation type="submission" date="2023-04" db="EMBL/GenBank/DDBJ databases">
        <title>Phytophthora lilii NBRC 32176.</title>
        <authorList>
            <person name="Ichikawa N."/>
            <person name="Sato H."/>
            <person name="Tonouchi N."/>
        </authorList>
    </citation>
    <scope>NUCLEOTIDE SEQUENCE</scope>
    <source>
        <strain evidence="2">NBRC 32176</strain>
    </source>
</reference>
<dbReference type="AlphaFoldDB" id="A0A9W6UBZ2"/>
<feature type="transmembrane region" description="Helical" evidence="1">
    <location>
        <begin position="383"/>
        <end position="405"/>
    </location>
</feature>
<comment type="caution">
    <text evidence="2">The sequence shown here is derived from an EMBL/GenBank/DDBJ whole genome shotgun (WGS) entry which is preliminary data.</text>
</comment>
<keyword evidence="1" id="KW-0472">Membrane</keyword>
<gene>
    <name evidence="2" type="ORF">Plil01_001284800</name>
</gene>